<feature type="transmembrane region" description="Helical" evidence="1">
    <location>
        <begin position="94"/>
        <end position="115"/>
    </location>
</feature>
<organism evidence="2">
    <name type="scientific">viral metagenome</name>
    <dbReference type="NCBI Taxonomy" id="1070528"/>
    <lineage>
        <taxon>unclassified sequences</taxon>
        <taxon>metagenomes</taxon>
        <taxon>organismal metagenomes</taxon>
    </lineage>
</organism>
<feature type="transmembrane region" description="Helical" evidence="1">
    <location>
        <begin position="64"/>
        <end position="82"/>
    </location>
</feature>
<keyword evidence="1" id="KW-0472">Membrane</keyword>
<keyword evidence="1" id="KW-0812">Transmembrane</keyword>
<proteinExistence type="predicted"/>
<protein>
    <submittedName>
        <fullName evidence="2">Uncharacterized protein</fullName>
    </submittedName>
</protein>
<feature type="transmembrane region" description="Helical" evidence="1">
    <location>
        <begin position="33"/>
        <end position="52"/>
    </location>
</feature>
<evidence type="ECO:0000256" key="1">
    <source>
        <dbReference type="SAM" id="Phobius"/>
    </source>
</evidence>
<keyword evidence="1" id="KW-1133">Transmembrane helix</keyword>
<dbReference type="EMBL" id="MN739981">
    <property type="protein sequence ID" value="QHT81321.1"/>
    <property type="molecule type" value="Genomic_DNA"/>
</dbReference>
<feature type="transmembrane region" description="Helical" evidence="1">
    <location>
        <begin position="195"/>
        <end position="213"/>
    </location>
</feature>
<feature type="transmembrane region" description="Helical" evidence="1">
    <location>
        <begin position="6"/>
        <end position="24"/>
    </location>
</feature>
<sequence length="214" mass="24772">MCWSAEVSLLTFLSSAAMCAYLWYRNGSNDRAIGLWIFTFSLMQLFEFFMWINMKNHSLVSKLAHVFLLLQPFVLALALLKLGTIYENIYVKYLLWFIVALSTYKIVTAIIYAFYTDRNSNWLSEKGKNCHLIWYFIKNENKLPFIIRIDFSFAIPLMLACLCIKPASIGLFYALFGIITYNVSLFLYGSEMGSIWCWIANLLGIFAILSKSII</sequence>
<feature type="transmembrane region" description="Helical" evidence="1">
    <location>
        <begin position="145"/>
        <end position="164"/>
    </location>
</feature>
<feature type="transmembrane region" description="Helical" evidence="1">
    <location>
        <begin position="171"/>
        <end position="189"/>
    </location>
</feature>
<name>A0A6C0HKX8_9ZZZZ</name>
<evidence type="ECO:0000313" key="2">
    <source>
        <dbReference type="EMBL" id="QHT81321.1"/>
    </source>
</evidence>
<accession>A0A6C0HKX8</accession>
<reference evidence="2" key="1">
    <citation type="journal article" date="2020" name="Nature">
        <title>Giant virus diversity and host interactions through global metagenomics.</title>
        <authorList>
            <person name="Schulz F."/>
            <person name="Roux S."/>
            <person name="Paez-Espino D."/>
            <person name="Jungbluth S."/>
            <person name="Walsh D.A."/>
            <person name="Denef V.J."/>
            <person name="McMahon K.D."/>
            <person name="Konstantinidis K.T."/>
            <person name="Eloe-Fadrosh E.A."/>
            <person name="Kyrpides N.C."/>
            <person name="Woyke T."/>
        </authorList>
    </citation>
    <scope>NUCLEOTIDE SEQUENCE</scope>
    <source>
        <strain evidence="2">GVMAG-M-3300023184-13</strain>
    </source>
</reference>
<dbReference type="AlphaFoldDB" id="A0A6C0HKX8"/>